<evidence type="ECO:0000313" key="2">
    <source>
        <dbReference type="EMBL" id="CAC5393491.1"/>
    </source>
</evidence>
<proteinExistence type="predicted"/>
<sequence length="384" mass="43760">MVPPSSSGMQKTANTVVKQVEEFNKASMQDIRRNLVEENKLCGLSNENLLAVTKDKVQSILKMCHDHSGHKGLDKTVNKITERYYWKGVVCDTKLLNNEVISDCGGEFNSKVLDHLFKDYNIRHITTSPYHPQSNGLVENFNGTLKTMINKLIDKEPKKWDVFVNEALFAYRVGIHNSTKVSPFEAMYARKQILINEKGIGPIFQPNEINEEMVDELVARRKIIENKIRENVQMAQQRQKVNYDKRLNVSEQTYVEGQKVLLKNFRHKAGLATVQQLRYQGPYLIKKYCGKGNFTNLKLLYQPDANNNNEDDDVGDVQMEDVNLATASRNENVANVSAMNKSVVTVAQVRHISCVYQSDSDVEVPSGQVNFMLTDDRGIFEHIL</sequence>
<dbReference type="Proteomes" id="UP000507470">
    <property type="component" value="Unassembled WGS sequence"/>
</dbReference>
<dbReference type="OrthoDB" id="6159075at2759"/>
<dbReference type="EMBL" id="CACVKT020005203">
    <property type="protein sequence ID" value="CAC5393491.1"/>
    <property type="molecule type" value="Genomic_DNA"/>
</dbReference>
<dbReference type="PANTHER" id="PTHR37984">
    <property type="entry name" value="PROTEIN CBG26694"/>
    <property type="match status" value="1"/>
</dbReference>
<evidence type="ECO:0000259" key="1">
    <source>
        <dbReference type="PROSITE" id="PS50994"/>
    </source>
</evidence>
<gene>
    <name evidence="2" type="ORF">MCOR_28353</name>
</gene>
<dbReference type="GO" id="GO:0003676">
    <property type="term" value="F:nucleic acid binding"/>
    <property type="evidence" value="ECO:0007669"/>
    <property type="project" value="InterPro"/>
</dbReference>
<dbReference type="InterPro" id="IPR041588">
    <property type="entry name" value="Integrase_H2C2"/>
</dbReference>
<dbReference type="Pfam" id="PF17921">
    <property type="entry name" value="Integrase_H2C2"/>
    <property type="match status" value="1"/>
</dbReference>
<dbReference type="Gene3D" id="3.30.420.10">
    <property type="entry name" value="Ribonuclease H-like superfamily/Ribonuclease H"/>
    <property type="match status" value="1"/>
</dbReference>
<dbReference type="AlphaFoldDB" id="A0A6J8CD28"/>
<reference evidence="2 3" key="1">
    <citation type="submission" date="2020-06" db="EMBL/GenBank/DDBJ databases">
        <authorList>
            <person name="Li R."/>
            <person name="Bekaert M."/>
        </authorList>
    </citation>
    <scope>NUCLEOTIDE SEQUENCE [LARGE SCALE GENOMIC DNA]</scope>
    <source>
        <strain evidence="3">wild</strain>
    </source>
</reference>
<organism evidence="2 3">
    <name type="scientific">Mytilus coruscus</name>
    <name type="common">Sea mussel</name>
    <dbReference type="NCBI Taxonomy" id="42192"/>
    <lineage>
        <taxon>Eukaryota</taxon>
        <taxon>Metazoa</taxon>
        <taxon>Spiralia</taxon>
        <taxon>Lophotrochozoa</taxon>
        <taxon>Mollusca</taxon>
        <taxon>Bivalvia</taxon>
        <taxon>Autobranchia</taxon>
        <taxon>Pteriomorphia</taxon>
        <taxon>Mytilida</taxon>
        <taxon>Mytiloidea</taxon>
        <taxon>Mytilidae</taxon>
        <taxon>Mytilinae</taxon>
        <taxon>Mytilus</taxon>
    </lineage>
</organism>
<dbReference type="InterPro" id="IPR012337">
    <property type="entry name" value="RNaseH-like_sf"/>
</dbReference>
<dbReference type="InterPro" id="IPR050951">
    <property type="entry name" value="Retrovirus_Pol_polyprotein"/>
</dbReference>
<dbReference type="InterPro" id="IPR001584">
    <property type="entry name" value="Integrase_cat-core"/>
</dbReference>
<keyword evidence="3" id="KW-1185">Reference proteome</keyword>
<dbReference type="InterPro" id="IPR036397">
    <property type="entry name" value="RNaseH_sf"/>
</dbReference>
<name>A0A6J8CD28_MYTCO</name>
<evidence type="ECO:0000313" key="3">
    <source>
        <dbReference type="Proteomes" id="UP000507470"/>
    </source>
</evidence>
<dbReference type="PROSITE" id="PS50994">
    <property type="entry name" value="INTEGRASE"/>
    <property type="match status" value="1"/>
</dbReference>
<dbReference type="PANTHER" id="PTHR37984:SF5">
    <property type="entry name" value="PROTEIN NYNRIN-LIKE"/>
    <property type="match status" value="1"/>
</dbReference>
<accession>A0A6J8CD28</accession>
<protein>
    <recommendedName>
        <fullName evidence="1">Integrase catalytic domain-containing protein</fullName>
    </recommendedName>
</protein>
<dbReference type="GO" id="GO:0015074">
    <property type="term" value="P:DNA integration"/>
    <property type="evidence" value="ECO:0007669"/>
    <property type="project" value="InterPro"/>
</dbReference>
<dbReference type="SUPFAM" id="SSF53098">
    <property type="entry name" value="Ribonuclease H-like"/>
    <property type="match status" value="1"/>
</dbReference>
<feature type="domain" description="Integrase catalytic" evidence="1">
    <location>
        <begin position="100"/>
        <end position="191"/>
    </location>
</feature>